<dbReference type="Gene3D" id="2.40.350.10">
    <property type="entry name" value="SO1590-like"/>
    <property type="match status" value="1"/>
</dbReference>
<dbReference type="Pfam" id="PF11528">
    <property type="entry name" value="DUF3224"/>
    <property type="match status" value="1"/>
</dbReference>
<dbReference type="InterPro" id="IPR021607">
    <property type="entry name" value="DUF3224"/>
</dbReference>
<evidence type="ECO:0008006" key="3">
    <source>
        <dbReference type="Google" id="ProtNLM"/>
    </source>
</evidence>
<protein>
    <recommendedName>
        <fullName evidence="3">DUF3224 domain-containing protein</fullName>
    </recommendedName>
</protein>
<dbReference type="OrthoDB" id="5359218at2759"/>
<dbReference type="InParanoid" id="A0A067Q1Z0"/>
<dbReference type="Proteomes" id="UP000027265">
    <property type="component" value="Unassembled WGS sequence"/>
</dbReference>
<reference evidence="2" key="1">
    <citation type="journal article" date="2014" name="Proc. Natl. Acad. Sci. U.S.A.">
        <title>Extensive sampling of basidiomycete genomes demonstrates inadequacy of the white-rot/brown-rot paradigm for wood decay fungi.</title>
        <authorList>
            <person name="Riley R."/>
            <person name="Salamov A.A."/>
            <person name="Brown D.W."/>
            <person name="Nagy L.G."/>
            <person name="Floudas D."/>
            <person name="Held B.W."/>
            <person name="Levasseur A."/>
            <person name="Lombard V."/>
            <person name="Morin E."/>
            <person name="Otillar R."/>
            <person name="Lindquist E.A."/>
            <person name="Sun H."/>
            <person name="LaButti K.M."/>
            <person name="Schmutz J."/>
            <person name="Jabbour D."/>
            <person name="Luo H."/>
            <person name="Baker S.E."/>
            <person name="Pisabarro A.G."/>
            <person name="Walton J.D."/>
            <person name="Blanchette R.A."/>
            <person name="Henrissat B."/>
            <person name="Martin F."/>
            <person name="Cullen D."/>
            <person name="Hibbett D.S."/>
            <person name="Grigoriev I.V."/>
        </authorList>
    </citation>
    <scope>NUCLEOTIDE SEQUENCE [LARGE SCALE GENOMIC DNA]</scope>
    <source>
        <strain evidence="2">MUCL 33604</strain>
    </source>
</reference>
<dbReference type="AlphaFoldDB" id="A0A067Q1Z0"/>
<sequence>MPSIYTSTVMNKWDEDQTIEDTPRVTPAHAIFDLPEVKGKTATELIMSHLPDGNAAYVYAETITAEDFDGKKGSFIVQGSGIWDGKEHKATGTFEVVEGSGTGELKGIKGKGFSENTPKHGYRFEVTF</sequence>
<dbReference type="HOGENOM" id="CLU_111671_0_0_1"/>
<accession>A0A067Q1Z0</accession>
<keyword evidence="2" id="KW-1185">Reference proteome</keyword>
<name>A0A067Q1Z0_9AGAM</name>
<dbReference type="InterPro" id="IPR023159">
    <property type="entry name" value="SO1590-like_sf"/>
</dbReference>
<evidence type="ECO:0000313" key="2">
    <source>
        <dbReference type="Proteomes" id="UP000027265"/>
    </source>
</evidence>
<gene>
    <name evidence="1" type="ORF">JAAARDRAFT_35205</name>
</gene>
<organism evidence="1 2">
    <name type="scientific">Jaapia argillacea MUCL 33604</name>
    <dbReference type="NCBI Taxonomy" id="933084"/>
    <lineage>
        <taxon>Eukaryota</taxon>
        <taxon>Fungi</taxon>
        <taxon>Dikarya</taxon>
        <taxon>Basidiomycota</taxon>
        <taxon>Agaricomycotina</taxon>
        <taxon>Agaricomycetes</taxon>
        <taxon>Agaricomycetidae</taxon>
        <taxon>Jaapiales</taxon>
        <taxon>Jaapiaceae</taxon>
        <taxon>Jaapia</taxon>
    </lineage>
</organism>
<evidence type="ECO:0000313" key="1">
    <source>
        <dbReference type="EMBL" id="KDQ57492.1"/>
    </source>
</evidence>
<dbReference type="EMBL" id="KL197719">
    <property type="protein sequence ID" value="KDQ57492.1"/>
    <property type="molecule type" value="Genomic_DNA"/>
</dbReference>
<proteinExistence type="predicted"/>
<dbReference type="SUPFAM" id="SSF159238">
    <property type="entry name" value="SO1590-like"/>
    <property type="match status" value="1"/>
</dbReference>